<dbReference type="SUPFAM" id="SSF56112">
    <property type="entry name" value="Protein kinase-like (PK-like)"/>
    <property type="match status" value="1"/>
</dbReference>
<dbReference type="InterPro" id="IPR000719">
    <property type="entry name" value="Prot_kinase_dom"/>
</dbReference>
<reference evidence="2 3" key="1">
    <citation type="submission" date="2010-12" db="EMBL/GenBank/DDBJ databases">
        <title>The Genome Sequence of Micromonas pusilla virus SP1.</title>
        <authorList>
            <consortium name="The Broad Institute Genome Sequencing Platform"/>
            <person name="Henn M.R."/>
            <person name="Suttle C."/>
            <person name="Winget D."/>
            <person name="Chan A."/>
            <person name="Levin J."/>
            <person name="Malboeuf C."/>
            <person name="Casali M."/>
            <person name="Russ C."/>
            <person name="Lennon N."/>
            <person name="Chapman S.B."/>
            <person name="Erlich R."/>
            <person name="Young S.K."/>
            <person name="Yandava C."/>
            <person name="Zeng Q."/>
            <person name="Alvarado L."/>
            <person name="Anderson S."/>
            <person name="Berlin A."/>
            <person name="Chen Z."/>
            <person name="Freedman E."/>
            <person name="Gellesch M."/>
            <person name="Goldberg J."/>
            <person name="Green L."/>
            <person name="Griggs A."/>
            <person name="Gujja S."/>
            <person name="Heilman E.R."/>
            <person name="Heiman D."/>
            <person name="Hollinger A."/>
            <person name="Howarth C."/>
            <person name="Larson L."/>
            <person name="Mehta T."/>
            <person name="Pearson M."/>
            <person name="Roberts A."/>
            <person name="Ryan E."/>
            <person name="Saif S."/>
            <person name="Shea T."/>
            <person name="Shenoy N."/>
            <person name="Sisk P."/>
            <person name="Stolte C."/>
            <person name="Sykes S."/>
            <person name="White J."/>
            <person name="Haas B."/>
            <person name="Nusbaum C."/>
            <person name="Birren B."/>
        </authorList>
    </citation>
    <scope>NUCLEOTIDE SEQUENCE [LARGE SCALE GENOMIC DNA]</scope>
    <source>
        <strain evidence="2 3">SP1</strain>
    </source>
</reference>
<gene>
    <name evidence="2" type="ORF">MPXG_00074</name>
</gene>
<keyword evidence="3" id="KW-1185">Reference proteome</keyword>
<dbReference type="Gene3D" id="1.10.510.10">
    <property type="entry name" value="Transferase(Phosphotransferase) domain 1"/>
    <property type="match status" value="1"/>
</dbReference>
<dbReference type="PANTHER" id="PTHR24419:SF18">
    <property type="entry name" value="SERINE_THREONINE-PROTEIN KINASE HASPIN"/>
    <property type="match status" value="1"/>
</dbReference>
<dbReference type="GO" id="GO:0072354">
    <property type="term" value="F:histone H3T3 kinase activity"/>
    <property type="evidence" value="ECO:0007669"/>
    <property type="project" value="TreeGrafter"/>
</dbReference>
<accession>G9E645</accession>
<dbReference type="PANTHER" id="PTHR24419">
    <property type="entry name" value="INTERLEUKIN-1 RECEPTOR-ASSOCIATED KINASE"/>
    <property type="match status" value="1"/>
</dbReference>
<feature type="domain" description="Protein kinase" evidence="1">
    <location>
        <begin position="24"/>
        <end position="357"/>
    </location>
</feature>
<evidence type="ECO:0000259" key="1">
    <source>
        <dbReference type="PROSITE" id="PS50011"/>
    </source>
</evidence>
<evidence type="ECO:0000313" key="2">
    <source>
        <dbReference type="EMBL" id="AET84872.1"/>
    </source>
</evidence>
<dbReference type="GO" id="GO:0035556">
    <property type="term" value="P:intracellular signal transduction"/>
    <property type="evidence" value="ECO:0007669"/>
    <property type="project" value="TreeGrafter"/>
</dbReference>
<proteinExistence type="predicted"/>
<name>G9E645_MPSP1</name>
<sequence>MSNIEKNLKKILRGKKGCSPQEYLPSTEKVGSGEYGNVFKGNVNGNGKRYVAYKEVKLPGNNVTLTELQNYIKQNPARMEFTIAKKLKGFGVPENYIYKTCSDKVIIYMEYIDGVELRNWWKTNPTLEQQKSLIVQIIYNLYRIHKKYPKFRHHDLHGGNILIKKVPEKKIKVELNNKTYTISNGGIEAVMIDFGFSLFPHIKNPMINDNYFKNIGISRNSHKLYDVHLFLNSLYEMTTQSKNPEVRNFINSLLPPMYLGRKSTVVKKFRLIGTDRKNVAHTFYLPGFEKILSKPFLTGESRALPIPKPRKFVRPQIVPKKKASTPINKAAAYARAVAVMKKRREVGTPRPIPRRRR</sequence>
<dbReference type="EMBL" id="JF974320">
    <property type="protein sequence ID" value="AET84872.1"/>
    <property type="molecule type" value="Genomic_DNA"/>
</dbReference>
<dbReference type="InterPro" id="IPR011009">
    <property type="entry name" value="Kinase-like_dom_sf"/>
</dbReference>
<dbReference type="Pfam" id="PF00069">
    <property type="entry name" value="Pkinase"/>
    <property type="match status" value="1"/>
</dbReference>
<dbReference type="PROSITE" id="PS50011">
    <property type="entry name" value="PROTEIN_KINASE_DOM"/>
    <property type="match status" value="1"/>
</dbReference>
<organism evidence="2 3">
    <name type="scientific">Micromonas pusilla virus SP1</name>
    <name type="common">MpV-SP1</name>
    <dbReference type="NCBI Taxonomy" id="373996"/>
    <lineage>
        <taxon>Viruses</taxon>
        <taxon>Varidnaviria</taxon>
        <taxon>Bamfordvirae</taxon>
        <taxon>Nucleocytoviricota</taxon>
        <taxon>Megaviricetes</taxon>
        <taxon>Algavirales</taxon>
        <taxon>Phycodnaviridae</taxon>
        <taxon>Prasinovirus</taxon>
        <taxon>Prasinovirus micromonas</taxon>
    </lineage>
</organism>
<dbReference type="SMART" id="SM00220">
    <property type="entry name" value="S_TKc"/>
    <property type="match status" value="1"/>
</dbReference>
<dbReference type="Proteomes" id="UP000232710">
    <property type="component" value="Segment"/>
</dbReference>
<dbReference type="GO" id="GO:0005524">
    <property type="term" value="F:ATP binding"/>
    <property type="evidence" value="ECO:0007669"/>
    <property type="project" value="InterPro"/>
</dbReference>
<evidence type="ECO:0000313" key="3">
    <source>
        <dbReference type="Proteomes" id="UP000232710"/>
    </source>
</evidence>
<organismHost>
    <name type="scientific">Micromonas pusilla</name>
    <name type="common">Picoplanktonic green alga</name>
    <name type="synonym">Chromulina pusilla</name>
    <dbReference type="NCBI Taxonomy" id="38833"/>
</organismHost>
<dbReference type="Gene3D" id="3.30.200.20">
    <property type="entry name" value="Phosphorylase Kinase, domain 1"/>
    <property type="match status" value="1"/>
</dbReference>
<protein>
    <recommendedName>
        <fullName evidence="1">Protein kinase domain-containing protein</fullName>
    </recommendedName>
</protein>